<reference evidence="1" key="1">
    <citation type="submission" date="2023-10" db="EMBL/GenBank/DDBJ databases">
        <title>Genome assembly of Pristionchus species.</title>
        <authorList>
            <person name="Yoshida K."/>
            <person name="Sommer R.J."/>
        </authorList>
    </citation>
    <scope>NUCLEOTIDE SEQUENCE</scope>
    <source>
        <strain evidence="1">RS0144</strain>
    </source>
</reference>
<keyword evidence="2" id="KW-1185">Reference proteome</keyword>
<gene>
    <name evidence="1" type="ORF">PENTCL1PPCAC_24565</name>
</gene>
<sequence length="87" mass="8980">MIVKRILQESMVGLVGADGGARGWEILDLGTAPGLLVPAGAPPLVAEPCQCPASTWSASSPPLLVPRRRRVARRQRPGSTAARGGVA</sequence>
<proteinExistence type="predicted"/>
<dbReference type="AlphaFoldDB" id="A0AAV5U7D3"/>
<accession>A0AAV5U7D3</accession>
<dbReference type="Proteomes" id="UP001432027">
    <property type="component" value="Unassembled WGS sequence"/>
</dbReference>
<evidence type="ECO:0000313" key="1">
    <source>
        <dbReference type="EMBL" id="GMT02391.1"/>
    </source>
</evidence>
<evidence type="ECO:0000313" key="2">
    <source>
        <dbReference type="Proteomes" id="UP001432027"/>
    </source>
</evidence>
<evidence type="ECO:0008006" key="3">
    <source>
        <dbReference type="Google" id="ProtNLM"/>
    </source>
</evidence>
<dbReference type="EMBL" id="BTSX01000005">
    <property type="protein sequence ID" value="GMT02391.1"/>
    <property type="molecule type" value="Genomic_DNA"/>
</dbReference>
<protein>
    <recommendedName>
        <fullName evidence="3">Ribosomal protein</fullName>
    </recommendedName>
</protein>
<organism evidence="1 2">
    <name type="scientific">Pristionchus entomophagus</name>
    <dbReference type="NCBI Taxonomy" id="358040"/>
    <lineage>
        <taxon>Eukaryota</taxon>
        <taxon>Metazoa</taxon>
        <taxon>Ecdysozoa</taxon>
        <taxon>Nematoda</taxon>
        <taxon>Chromadorea</taxon>
        <taxon>Rhabditida</taxon>
        <taxon>Rhabditina</taxon>
        <taxon>Diplogasteromorpha</taxon>
        <taxon>Diplogasteroidea</taxon>
        <taxon>Neodiplogasteridae</taxon>
        <taxon>Pristionchus</taxon>
    </lineage>
</organism>
<name>A0AAV5U7D3_9BILA</name>
<comment type="caution">
    <text evidence="1">The sequence shown here is derived from an EMBL/GenBank/DDBJ whole genome shotgun (WGS) entry which is preliminary data.</text>
</comment>